<dbReference type="EMBL" id="HBEC01012617">
    <property type="protein sequence ID" value="CAD8285774.1"/>
    <property type="molecule type" value="Transcribed_RNA"/>
</dbReference>
<name>A0A7R9V5P1_9CHLO</name>
<evidence type="ECO:0008006" key="2">
    <source>
        <dbReference type="Google" id="ProtNLM"/>
    </source>
</evidence>
<gene>
    <name evidence="1" type="ORF">CEUR00632_LOCUS5812</name>
</gene>
<protein>
    <recommendedName>
        <fullName evidence="2">UVR domain-containing protein</fullName>
    </recommendedName>
</protein>
<sequence>MPPCRASCVVKRAAPRFPQDPTTMLQLQKELAVKEERYADAQAFQSQIFEEMTHSAVLRLVVAMEAALADGRYDEAARARDEYRQMLASQVPDSAGKQW</sequence>
<dbReference type="AlphaFoldDB" id="A0A7R9V5P1"/>
<proteinExistence type="predicted"/>
<accession>A0A7R9V5P1</accession>
<organism evidence="1">
    <name type="scientific">Chlamydomonas euryale</name>
    <dbReference type="NCBI Taxonomy" id="1486919"/>
    <lineage>
        <taxon>Eukaryota</taxon>
        <taxon>Viridiplantae</taxon>
        <taxon>Chlorophyta</taxon>
        <taxon>core chlorophytes</taxon>
        <taxon>Chlorophyceae</taxon>
        <taxon>CS clade</taxon>
        <taxon>Chlamydomonadales</taxon>
        <taxon>Chlamydomonadaceae</taxon>
        <taxon>Chlamydomonas</taxon>
    </lineage>
</organism>
<evidence type="ECO:0000313" key="1">
    <source>
        <dbReference type="EMBL" id="CAD8285774.1"/>
    </source>
</evidence>
<reference evidence="1" key="1">
    <citation type="submission" date="2021-01" db="EMBL/GenBank/DDBJ databases">
        <authorList>
            <person name="Corre E."/>
            <person name="Pelletier E."/>
            <person name="Niang G."/>
            <person name="Scheremetjew M."/>
            <person name="Finn R."/>
            <person name="Kale V."/>
            <person name="Holt S."/>
            <person name="Cochrane G."/>
            <person name="Meng A."/>
            <person name="Brown T."/>
            <person name="Cohen L."/>
        </authorList>
    </citation>
    <scope>NUCLEOTIDE SEQUENCE</scope>
    <source>
        <strain evidence="1">CCMP219</strain>
    </source>
</reference>